<keyword evidence="1" id="KW-0812">Transmembrane</keyword>
<organism evidence="2 3">
    <name type="scientific">Dendrobium catenatum</name>
    <dbReference type="NCBI Taxonomy" id="906689"/>
    <lineage>
        <taxon>Eukaryota</taxon>
        <taxon>Viridiplantae</taxon>
        <taxon>Streptophyta</taxon>
        <taxon>Embryophyta</taxon>
        <taxon>Tracheophyta</taxon>
        <taxon>Spermatophyta</taxon>
        <taxon>Magnoliopsida</taxon>
        <taxon>Liliopsida</taxon>
        <taxon>Asparagales</taxon>
        <taxon>Orchidaceae</taxon>
        <taxon>Epidendroideae</taxon>
        <taxon>Malaxideae</taxon>
        <taxon>Dendrobiinae</taxon>
        <taxon>Dendrobium</taxon>
    </lineage>
</organism>
<proteinExistence type="predicted"/>
<protein>
    <recommendedName>
        <fullName evidence="4">Transmembrane protein</fullName>
    </recommendedName>
</protein>
<keyword evidence="1" id="KW-1133">Transmembrane helix</keyword>
<evidence type="ECO:0000256" key="1">
    <source>
        <dbReference type="SAM" id="Phobius"/>
    </source>
</evidence>
<name>A0A2I0VIH6_9ASPA</name>
<keyword evidence="1" id="KW-0472">Membrane</keyword>
<feature type="transmembrane region" description="Helical" evidence="1">
    <location>
        <begin position="75"/>
        <end position="95"/>
    </location>
</feature>
<gene>
    <name evidence="2" type="ORF">MA16_Dca027638</name>
</gene>
<reference evidence="2 3" key="2">
    <citation type="journal article" date="2017" name="Nature">
        <title>The Apostasia genome and the evolution of orchids.</title>
        <authorList>
            <person name="Zhang G.Q."/>
            <person name="Liu K.W."/>
            <person name="Li Z."/>
            <person name="Lohaus R."/>
            <person name="Hsiao Y.Y."/>
            <person name="Niu S.C."/>
            <person name="Wang J.Y."/>
            <person name="Lin Y.C."/>
            <person name="Xu Q."/>
            <person name="Chen L.J."/>
            <person name="Yoshida K."/>
            <person name="Fujiwara S."/>
            <person name="Wang Z.W."/>
            <person name="Zhang Y.Q."/>
            <person name="Mitsuda N."/>
            <person name="Wang M."/>
            <person name="Liu G.H."/>
            <person name="Pecoraro L."/>
            <person name="Huang H.X."/>
            <person name="Xiao X.J."/>
            <person name="Lin M."/>
            <person name="Wu X.Y."/>
            <person name="Wu W.L."/>
            <person name="Chen Y.Y."/>
            <person name="Chang S.B."/>
            <person name="Sakamoto S."/>
            <person name="Ohme-Takagi M."/>
            <person name="Yagi M."/>
            <person name="Zeng S.J."/>
            <person name="Shen C.Y."/>
            <person name="Yeh C.M."/>
            <person name="Luo Y.B."/>
            <person name="Tsai W.C."/>
            <person name="Van de Peer Y."/>
            <person name="Liu Z.J."/>
        </authorList>
    </citation>
    <scope>NUCLEOTIDE SEQUENCE [LARGE SCALE GENOMIC DNA]</scope>
    <source>
        <tissue evidence="2">The whole plant</tissue>
    </source>
</reference>
<sequence length="126" mass="14838">MLRFYRSQRQNRTVLLLRYPHRIISLFRRVSFCEMHLFVRKLGMSYSHTIHINSNQDLEQQEEDPKSSITFSSRIFAKTAAVGWLFISVFCLNISNIVLPVFSSLRITIDFAIFLRCVGHQPFLIL</sequence>
<dbReference type="EMBL" id="KZ503509">
    <property type="protein sequence ID" value="PKU63183.1"/>
    <property type="molecule type" value="Genomic_DNA"/>
</dbReference>
<evidence type="ECO:0000313" key="2">
    <source>
        <dbReference type="EMBL" id="PKU63183.1"/>
    </source>
</evidence>
<accession>A0A2I0VIH6</accession>
<dbReference type="AlphaFoldDB" id="A0A2I0VIH6"/>
<reference evidence="2 3" key="1">
    <citation type="journal article" date="2016" name="Sci. Rep.">
        <title>The Dendrobium catenatum Lindl. genome sequence provides insights into polysaccharide synthase, floral development and adaptive evolution.</title>
        <authorList>
            <person name="Zhang G.Q."/>
            <person name="Xu Q."/>
            <person name="Bian C."/>
            <person name="Tsai W.C."/>
            <person name="Yeh C.M."/>
            <person name="Liu K.W."/>
            <person name="Yoshida K."/>
            <person name="Zhang L.S."/>
            <person name="Chang S.B."/>
            <person name="Chen F."/>
            <person name="Shi Y."/>
            <person name="Su Y.Y."/>
            <person name="Zhang Y.Q."/>
            <person name="Chen L.J."/>
            <person name="Yin Y."/>
            <person name="Lin M."/>
            <person name="Huang H."/>
            <person name="Deng H."/>
            <person name="Wang Z.W."/>
            <person name="Zhu S.L."/>
            <person name="Zhao X."/>
            <person name="Deng C."/>
            <person name="Niu S.C."/>
            <person name="Huang J."/>
            <person name="Wang M."/>
            <person name="Liu G.H."/>
            <person name="Yang H.J."/>
            <person name="Xiao X.J."/>
            <person name="Hsiao Y.Y."/>
            <person name="Wu W.L."/>
            <person name="Chen Y.Y."/>
            <person name="Mitsuda N."/>
            <person name="Ohme-Takagi M."/>
            <person name="Luo Y.B."/>
            <person name="Van de Peer Y."/>
            <person name="Liu Z.J."/>
        </authorList>
    </citation>
    <scope>NUCLEOTIDE SEQUENCE [LARGE SCALE GENOMIC DNA]</scope>
    <source>
        <tissue evidence="2">The whole plant</tissue>
    </source>
</reference>
<keyword evidence="3" id="KW-1185">Reference proteome</keyword>
<evidence type="ECO:0000313" key="3">
    <source>
        <dbReference type="Proteomes" id="UP000233837"/>
    </source>
</evidence>
<dbReference type="Proteomes" id="UP000233837">
    <property type="component" value="Unassembled WGS sequence"/>
</dbReference>
<evidence type="ECO:0008006" key="4">
    <source>
        <dbReference type="Google" id="ProtNLM"/>
    </source>
</evidence>